<dbReference type="RefSeq" id="WP_154614486.1">
    <property type="nucleotide sequence ID" value="NZ_CP053660.1"/>
</dbReference>
<sequence>MLLRLAETSGRAVLVNWWDHETAPARLASAADRVVEVFCDCPVEEAAARFAARRRHPGHLDRLRTPEEHAAGIRRLRESYRGPLRIDGAPLVTVDTSGPVDADALLDAVRAHLAARDVMRREP</sequence>
<evidence type="ECO:0000313" key="1">
    <source>
        <dbReference type="EMBL" id="MTB94753.1"/>
    </source>
</evidence>
<comment type="caution">
    <text evidence="1">The sequence shown here is derived from an EMBL/GenBank/DDBJ whole genome shotgun (WGS) entry which is preliminary data.</text>
</comment>
<dbReference type="SUPFAM" id="SSF52540">
    <property type="entry name" value="P-loop containing nucleoside triphosphate hydrolases"/>
    <property type="match status" value="1"/>
</dbReference>
<dbReference type="Gene3D" id="3.40.50.300">
    <property type="entry name" value="P-loop containing nucleotide triphosphate hydrolases"/>
    <property type="match status" value="1"/>
</dbReference>
<reference evidence="1 2" key="1">
    <citation type="submission" date="2019-10" db="EMBL/GenBank/DDBJ databases">
        <title>Nocardioides novel species isolated from the excrement of Marmot.</title>
        <authorList>
            <person name="Zhang G."/>
        </authorList>
    </citation>
    <scope>NUCLEOTIDE SEQUENCE [LARGE SCALE GENOMIC DNA]</scope>
    <source>
        <strain evidence="2">zg-579</strain>
    </source>
</reference>
<evidence type="ECO:0000313" key="2">
    <source>
        <dbReference type="Proteomes" id="UP000433406"/>
    </source>
</evidence>
<accession>A0A6I3IWJ8</accession>
<proteinExistence type="predicted"/>
<organism evidence="1 2">
    <name type="scientific">Nocardioides marmotae</name>
    <dbReference type="NCBI Taxonomy" id="2663857"/>
    <lineage>
        <taxon>Bacteria</taxon>
        <taxon>Bacillati</taxon>
        <taxon>Actinomycetota</taxon>
        <taxon>Actinomycetes</taxon>
        <taxon>Propionibacteriales</taxon>
        <taxon>Nocardioidaceae</taxon>
        <taxon>Nocardioides</taxon>
    </lineage>
</organism>
<dbReference type="EMBL" id="WLCI01000006">
    <property type="protein sequence ID" value="MTB94753.1"/>
    <property type="molecule type" value="Genomic_DNA"/>
</dbReference>
<name>A0A6I3IWJ8_9ACTN</name>
<dbReference type="AlphaFoldDB" id="A0A6I3IWJ8"/>
<gene>
    <name evidence="1" type="ORF">GGQ22_06625</name>
</gene>
<dbReference type="InterPro" id="IPR027417">
    <property type="entry name" value="P-loop_NTPase"/>
</dbReference>
<protein>
    <recommendedName>
        <fullName evidence="3">AAA family ATPase</fullName>
    </recommendedName>
</protein>
<dbReference type="Proteomes" id="UP000433406">
    <property type="component" value="Unassembled WGS sequence"/>
</dbReference>
<evidence type="ECO:0008006" key="3">
    <source>
        <dbReference type="Google" id="ProtNLM"/>
    </source>
</evidence>
<keyword evidence="2" id="KW-1185">Reference proteome</keyword>